<organism evidence="1 2">
    <name type="scientific">Cupriavidus taiwanensis</name>
    <dbReference type="NCBI Taxonomy" id="164546"/>
    <lineage>
        <taxon>Bacteria</taxon>
        <taxon>Pseudomonadati</taxon>
        <taxon>Pseudomonadota</taxon>
        <taxon>Betaproteobacteria</taxon>
        <taxon>Burkholderiales</taxon>
        <taxon>Burkholderiaceae</taxon>
        <taxon>Cupriavidus</taxon>
    </lineage>
</organism>
<keyword evidence="1" id="KW-0614">Plasmid</keyword>
<evidence type="ECO:0000313" key="1">
    <source>
        <dbReference type="EMBL" id="SOZ74537.1"/>
    </source>
</evidence>
<sequence length="60" mass="6364">MSAFWAVTGLGGAPPTHPQGLPEHIVAEILCDTSGLLLGHSRSVPCQKRDHYKHPPAHGS</sequence>
<protein>
    <submittedName>
        <fullName evidence="1">Uncharacterized protein</fullName>
    </submittedName>
</protein>
<proteinExistence type="predicted"/>
<evidence type="ECO:0000313" key="2">
    <source>
        <dbReference type="Proteomes" id="UP000256952"/>
    </source>
</evidence>
<gene>
    <name evidence="1" type="ORF">CBM2613_P40010</name>
</gene>
<dbReference type="EMBL" id="LT976981">
    <property type="protein sequence ID" value="SOZ74537.1"/>
    <property type="molecule type" value="Genomic_DNA"/>
</dbReference>
<name>A0A375EEM9_9BURK</name>
<dbReference type="Proteomes" id="UP000256952">
    <property type="component" value="Plasmid CBM2613_p"/>
</dbReference>
<dbReference type="AlphaFoldDB" id="A0A375EEM9"/>
<accession>A0A375EEM9</accession>
<geneLocation type="plasmid" evidence="2">
    <name>cbm2613_p</name>
</geneLocation>
<reference evidence="2" key="1">
    <citation type="submission" date="2018-01" db="EMBL/GenBank/DDBJ databases">
        <authorList>
            <person name="Gaut B.S."/>
            <person name="Morton B.R."/>
            <person name="Clegg M.T."/>
            <person name="Duvall M.R."/>
        </authorList>
    </citation>
    <scope>NUCLEOTIDE SEQUENCE [LARGE SCALE GENOMIC DNA]</scope>
    <source>
        <plasmid evidence="2">Plasmid cbm2613_p</plasmid>
    </source>
</reference>